<dbReference type="InterPro" id="IPR021109">
    <property type="entry name" value="Peptidase_aspartic_dom_sf"/>
</dbReference>
<protein>
    <submittedName>
        <fullName evidence="2">Uncharacterized protein</fullName>
    </submittedName>
</protein>
<evidence type="ECO:0000256" key="1">
    <source>
        <dbReference type="SAM" id="MobiDB-lite"/>
    </source>
</evidence>
<comment type="caution">
    <text evidence="2">The sequence shown here is derived from an EMBL/GenBank/DDBJ whole genome shotgun (WGS) entry which is preliminary data.</text>
</comment>
<gene>
    <name evidence="2" type="ORF">RGQ29_020481</name>
</gene>
<name>A0AAN7FBI3_QUERU</name>
<dbReference type="Gene3D" id="2.40.70.10">
    <property type="entry name" value="Acid Proteases"/>
    <property type="match status" value="1"/>
</dbReference>
<dbReference type="AlphaFoldDB" id="A0AAN7FBI3"/>
<keyword evidence="3" id="KW-1185">Reference proteome</keyword>
<dbReference type="Proteomes" id="UP001324115">
    <property type="component" value="Unassembled WGS sequence"/>
</dbReference>
<feature type="region of interest" description="Disordered" evidence="1">
    <location>
        <begin position="1"/>
        <end position="24"/>
    </location>
</feature>
<reference evidence="2 3" key="1">
    <citation type="journal article" date="2023" name="G3 (Bethesda)">
        <title>A haplotype-resolved chromosome-scale genome for Quercus rubra L. provides insights into the genetics of adaptive traits for red oak species.</title>
        <authorList>
            <person name="Kapoor B."/>
            <person name="Jenkins J."/>
            <person name="Schmutz J."/>
            <person name="Zhebentyayeva T."/>
            <person name="Kuelheim C."/>
            <person name="Coggeshall M."/>
            <person name="Heim C."/>
            <person name="Lasky J.R."/>
            <person name="Leites L."/>
            <person name="Islam-Faridi N."/>
            <person name="Romero-Severson J."/>
            <person name="DeLeo V.L."/>
            <person name="Lucas S.M."/>
            <person name="Lazic D."/>
            <person name="Gailing O."/>
            <person name="Carlson J."/>
            <person name="Staton M."/>
        </authorList>
    </citation>
    <scope>NUCLEOTIDE SEQUENCE [LARGE SCALE GENOMIC DNA]</scope>
    <source>
        <strain evidence="2">Pseudo-F2</strain>
    </source>
</reference>
<dbReference type="CDD" id="cd00303">
    <property type="entry name" value="retropepsin_like"/>
    <property type="match status" value="1"/>
</dbReference>
<evidence type="ECO:0000313" key="3">
    <source>
        <dbReference type="Proteomes" id="UP001324115"/>
    </source>
</evidence>
<dbReference type="EMBL" id="JAXUIC010000005">
    <property type="protein sequence ID" value="KAK4589920.1"/>
    <property type="molecule type" value="Genomic_DNA"/>
</dbReference>
<proteinExistence type="predicted"/>
<dbReference type="PANTHER" id="PTHR33240:SF15">
    <property type="entry name" value="GAG-PRO-LIKE PROTEIN"/>
    <property type="match status" value="1"/>
</dbReference>
<dbReference type="PANTHER" id="PTHR33240">
    <property type="entry name" value="OS08G0508500 PROTEIN"/>
    <property type="match status" value="1"/>
</dbReference>
<accession>A0AAN7FBI3</accession>
<organism evidence="2 3">
    <name type="scientific">Quercus rubra</name>
    <name type="common">Northern red oak</name>
    <name type="synonym">Quercus borealis</name>
    <dbReference type="NCBI Taxonomy" id="3512"/>
    <lineage>
        <taxon>Eukaryota</taxon>
        <taxon>Viridiplantae</taxon>
        <taxon>Streptophyta</taxon>
        <taxon>Embryophyta</taxon>
        <taxon>Tracheophyta</taxon>
        <taxon>Spermatophyta</taxon>
        <taxon>Magnoliopsida</taxon>
        <taxon>eudicotyledons</taxon>
        <taxon>Gunneridae</taxon>
        <taxon>Pentapetalae</taxon>
        <taxon>rosids</taxon>
        <taxon>fabids</taxon>
        <taxon>Fagales</taxon>
        <taxon>Fagaceae</taxon>
        <taxon>Quercus</taxon>
    </lineage>
</organism>
<sequence>MSMARSSADENSSESKRAKILTQPTLGFSDEDKAEIIQPHDDTLVVTLRIGGYDVRRMMVDQGSAVEIMYPDLYKGLNLKPEDLTAYESPLVSFEGKTVIPKGQIRLPIQTDSEVVEVDFIVVDSYSPYTAIVAMP</sequence>
<evidence type="ECO:0000313" key="2">
    <source>
        <dbReference type="EMBL" id="KAK4589920.1"/>
    </source>
</evidence>